<evidence type="ECO:0000256" key="1">
    <source>
        <dbReference type="SAM" id="Coils"/>
    </source>
</evidence>
<feature type="compositionally biased region" description="Basic and acidic residues" evidence="2">
    <location>
        <begin position="845"/>
        <end position="871"/>
    </location>
</feature>
<feature type="coiled-coil region" evidence="1">
    <location>
        <begin position="216"/>
        <end position="243"/>
    </location>
</feature>
<feature type="non-terminal residue" evidence="3">
    <location>
        <position position="1"/>
    </location>
</feature>
<keyword evidence="1" id="KW-0175">Coiled coil</keyword>
<feature type="region of interest" description="Disordered" evidence="2">
    <location>
        <begin position="841"/>
        <end position="905"/>
    </location>
</feature>
<reference evidence="3" key="1">
    <citation type="submission" date="2023-08" db="EMBL/GenBank/DDBJ databases">
        <authorList>
            <person name="Chen Y."/>
            <person name="Shah S."/>
            <person name="Dougan E. K."/>
            <person name="Thang M."/>
            <person name="Chan C."/>
        </authorList>
    </citation>
    <scope>NUCLEOTIDE SEQUENCE</scope>
</reference>
<gene>
    <name evidence="3" type="ORF">EVOR1521_LOCUS4186</name>
</gene>
<feature type="region of interest" description="Disordered" evidence="2">
    <location>
        <begin position="1903"/>
        <end position="1926"/>
    </location>
</feature>
<keyword evidence="4" id="KW-1185">Reference proteome</keyword>
<accession>A0AA36MK08</accession>
<dbReference type="EMBL" id="CAUJNA010000271">
    <property type="protein sequence ID" value="CAJ1374701.1"/>
    <property type="molecule type" value="Genomic_DNA"/>
</dbReference>
<feature type="compositionally biased region" description="Basic and acidic residues" evidence="2">
    <location>
        <begin position="679"/>
        <end position="707"/>
    </location>
</feature>
<evidence type="ECO:0000256" key="2">
    <source>
        <dbReference type="SAM" id="MobiDB-lite"/>
    </source>
</evidence>
<sequence length="1926" mass="209296">VYVYYWDGRDGPSFEGWWFGKAVGGNEVWSHCPEKAMLPPLKGWKIPFQGPPRNTFLMMPRSEKVKRENSERVGKAKVLEQGSSSIVAAAQAAAEEAKAVCEKDHGSLDPTVLKDVEASLKPHIQALQDQLKQVESAGLGEAVRSLESKIRRAHVQVGEAVTKVKALIPQVMRVQKEKQSEQRDEKLLKEMMAAITEKFHAAEDLAEKAEITSAMIEHAGEDLNEAQKAAQQTEESAKQAAAAVKEALTAIGLKLGMLKNFESDQGRLKATDALGSFREKLRVANQKLVPFLQAQETFKAHAEAKALSDELEARLAPAEVEVDKAEQVAEPLLSFAEAALAAGQAAAEATATPKAKAKSNQKDKEPQKAATKQVLPPPEVVAQAGKIATDAAATLQGVMKMLDQKRSSQQVLFSTPMKKVMEKVDARVKAAQRKLDRIKVAQKELKERETSIALVSDVQEKMSSVEKALQLAKEAVDASQGDEEEAIKAANKAVATAKVAISMRLLEVKRFTAEAGIQAQRSLQEYQQTLQGSNTQIESLKKTAVQNREVSKRKAALIKVEEAEELAQQAEASATEIFDPEKVATMSAVEIRKAGDMNQRTFKATMDAVRQAQMMITSLQIEAKNKENAAALSTEYGKLQARLRQAEAAVAHCGTLPPEVQAQLTLKAQIDEVESKVKASEEKVGQAEQLAKEAETNPIEEKPEDSKPSAAVNATAKATAAKATAKAGAWKGKAAGKGIEEPAGPVEKAKQSLEAAGLDLKICLRFLEAQSQAGKLPAEDEASLKGRIQAAQERLEAATSILEKAQEKRASLALLGDADKKVLEAEKAVEAAAELAAPLQELMASEDKRPAKAEGNEKDKEAKDEEMKEEKEEQEAKDEVKEEGVKEEEGGKEEKEEAKEQSPLEEALAAMNSAAQVASRQLSNAKTTLAVKRISAKRLPGNAAASCLEQLDALQKRLDSAMKHLAEVRRGSTDRQYAKARKAMAQSITQAEAKVEASKEAFQALIDLPEDADPLEMQTVLQKAAAAQSEATAAIQAARVPLMERLQKAKADGVTTDTSEVLKEFQEMFTKLAQLQSKLDEQRREANDKEHKFVAACLTQEATEMFSNLDKTLENLNAAAAPLIAKGEELQPLLRLGQLLEVLRKHASAASKTPGALWAELAKASGGELLMPKGIIGALKELRPEPDLTDLFGTTEEDERVLLAAAARMDEEATKQEDGGISEEKFLDHMKVRYLCVAVVTMTTEKEVNTKTVRKLEVSEVLEAMSEATREPQSGLLRVECKALQDGAQGFVTVAGSGGTTYLEVYTPFMACVRAAEAALAESHEAVTSTASYLKQKHDELRSTRGTAALTDLKQKLQDLRVRATRAQVAHSDVKQKVTEAKNRYDRQLEAHKKWRQTAAEKLAADTITGEASNMVDELIAKATTACAAASSILSVTSDSASSSSLQALEQVEKDLLAVVEACAEGEGKIMKTVMEEIRNASKGPLFDARRMMFRLKVKLAPLPSNCKKHLKTIQEKKTEMMEDVRRSVGDQLREHALKSQLSADALFDQLRKVSGEAGDEVEDGAISVSSLRSCLGDKDMSSVSALQGFEAGVTRSAFLDLVEEYRKCVKEVALTPALQVKGTPTRKIEVDEVVQVLGQPSTDEPGGLVRAPCRALRDNSEGWITMKGNQGTVFLERVRKPYFLCTAETPFLESCASSSKQIGKVSPDELLEVLEGPRLEKTAEVTRARGKATKDGKVGWVLFKDDSGRCFFELQELLLCKGSVALTDNFDIGACKAIRKLEVGETLTALEEPQQDESRNMTRMKVKALSDGKEGWATSQGNQGTMYVTETDRHFTCVVSVDLESSPGKALRKLEVGEGFELLQDPSVEKRQGKSFARGRCLGTEPGQGWFAIDANVQPWVHCPSQPKGEASGGEQGENEARSTP</sequence>
<feature type="coiled-coil region" evidence="1">
    <location>
        <begin position="944"/>
        <end position="971"/>
    </location>
</feature>
<name>A0AA36MK08_9DINO</name>
<proteinExistence type="predicted"/>
<evidence type="ECO:0000313" key="4">
    <source>
        <dbReference type="Proteomes" id="UP001178507"/>
    </source>
</evidence>
<feature type="coiled-coil region" evidence="1">
    <location>
        <begin position="1065"/>
        <end position="1092"/>
    </location>
</feature>
<feature type="coiled-coil region" evidence="1">
    <location>
        <begin position="421"/>
        <end position="475"/>
    </location>
</feature>
<feature type="coiled-coil region" evidence="1">
    <location>
        <begin position="523"/>
        <end position="573"/>
    </location>
</feature>
<comment type="caution">
    <text evidence="3">The sequence shown here is derived from an EMBL/GenBank/DDBJ whole genome shotgun (WGS) entry which is preliminary data.</text>
</comment>
<feature type="region of interest" description="Disordered" evidence="2">
    <location>
        <begin position="679"/>
        <end position="715"/>
    </location>
</feature>
<feature type="region of interest" description="Disordered" evidence="2">
    <location>
        <begin position="351"/>
        <end position="374"/>
    </location>
</feature>
<feature type="compositionally biased region" description="Basic and acidic residues" evidence="2">
    <location>
        <begin position="877"/>
        <end position="902"/>
    </location>
</feature>
<dbReference type="Proteomes" id="UP001178507">
    <property type="component" value="Unassembled WGS sequence"/>
</dbReference>
<protein>
    <submittedName>
        <fullName evidence="3">Uncharacterized protein</fullName>
    </submittedName>
</protein>
<evidence type="ECO:0000313" key="3">
    <source>
        <dbReference type="EMBL" id="CAJ1374701.1"/>
    </source>
</evidence>
<organism evidence="3 4">
    <name type="scientific">Effrenium voratum</name>
    <dbReference type="NCBI Taxonomy" id="2562239"/>
    <lineage>
        <taxon>Eukaryota</taxon>
        <taxon>Sar</taxon>
        <taxon>Alveolata</taxon>
        <taxon>Dinophyceae</taxon>
        <taxon>Suessiales</taxon>
        <taxon>Symbiodiniaceae</taxon>
        <taxon>Effrenium</taxon>
    </lineage>
</organism>